<dbReference type="Pfam" id="PF10237">
    <property type="entry name" value="N6-adenineMlase"/>
    <property type="match status" value="1"/>
</dbReference>
<protein>
    <submittedName>
        <fullName evidence="5">Protein-lysine N-methyltransferase efm5</fullName>
    </submittedName>
</protein>
<dbReference type="InterPro" id="IPR041370">
    <property type="entry name" value="Mlase_EEF1AKMT1/ZCCHC4"/>
</dbReference>
<dbReference type="GO" id="GO:0005737">
    <property type="term" value="C:cytoplasm"/>
    <property type="evidence" value="ECO:0007669"/>
    <property type="project" value="UniProtKB-SubCell"/>
</dbReference>
<evidence type="ECO:0000256" key="1">
    <source>
        <dbReference type="ARBA" id="ARBA00004496"/>
    </source>
</evidence>
<evidence type="ECO:0000256" key="4">
    <source>
        <dbReference type="ARBA" id="ARBA00022679"/>
    </source>
</evidence>
<sequence>MPRGQARLCLLEYDQRFSVFQEEYKHYDYQQPLRLGAEMKGAFDRVFCDPPFLSEDCQTKAAITVRWLCKGYSESTMDLSDLHQGVLRPRIIVCTGERMEEIVRRLHPDIFTTDFEPRHAQGRLDHYTMLSNCQVPKAEMQALK</sequence>
<gene>
    <name evidence="5" type="primary">EFM5_1</name>
    <name evidence="5" type="ORF">OHK93_000157</name>
</gene>
<keyword evidence="3" id="KW-0489">Methyltransferase</keyword>
<dbReference type="AlphaFoldDB" id="A0AA43QED4"/>
<keyword evidence="4" id="KW-0808">Transferase</keyword>
<evidence type="ECO:0000256" key="2">
    <source>
        <dbReference type="ARBA" id="ARBA00022490"/>
    </source>
</evidence>
<keyword evidence="2" id="KW-0963">Cytoplasm</keyword>
<dbReference type="GO" id="GO:0016279">
    <property type="term" value="F:protein-lysine N-methyltransferase activity"/>
    <property type="evidence" value="ECO:0007669"/>
    <property type="project" value="InterPro"/>
</dbReference>
<dbReference type="PROSITE" id="PS00092">
    <property type="entry name" value="N6_MTASE"/>
    <property type="match status" value="1"/>
</dbReference>
<dbReference type="PANTHER" id="PTHR13200">
    <property type="entry name" value="EEF1A LYSINE METHYLTRANSFERASE 1"/>
    <property type="match status" value="1"/>
</dbReference>
<dbReference type="Proteomes" id="UP001161017">
    <property type="component" value="Unassembled WGS sequence"/>
</dbReference>
<dbReference type="GO" id="GO:0032259">
    <property type="term" value="P:methylation"/>
    <property type="evidence" value="ECO:0007669"/>
    <property type="project" value="UniProtKB-KW"/>
</dbReference>
<organism evidence="5 6">
    <name type="scientific">Ramalina farinacea</name>
    <dbReference type="NCBI Taxonomy" id="258253"/>
    <lineage>
        <taxon>Eukaryota</taxon>
        <taxon>Fungi</taxon>
        <taxon>Dikarya</taxon>
        <taxon>Ascomycota</taxon>
        <taxon>Pezizomycotina</taxon>
        <taxon>Lecanoromycetes</taxon>
        <taxon>OSLEUM clade</taxon>
        <taxon>Lecanoromycetidae</taxon>
        <taxon>Lecanorales</taxon>
        <taxon>Lecanorineae</taxon>
        <taxon>Ramalinaceae</taxon>
        <taxon>Ramalina</taxon>
    </lineage>
</organism>
<keyword evidence="6" id="KW-1185">Reference proteome</keyword>
<dbReference type="InterPro" id="IPR019369">
    <property type="entry name" value="Efm5/EEF1AKMT1"/>
</dbReference>
<dbReference type="InterPro" id="IPR002052">
    <property type="entry name" value="DNA_methylase_N6_adenine_CS"/>
</dbReference>
<evidence type="ECO:0000313" key="6">
    <source>
        <dbReference type="Proteomes" id="UP001161017"/>
    </source>
</evidence>
<name>A0AA43QED4_9LECA</name>
<dbReference type="EMBL" id="JAPUFD010000001">
    <property type="protein sequence ID" value="MDI1485023.1"/>
    <property type="molecule type" value="Genomic_DNA"/>
</dbReference>
<accession>A0AA43QED4</accession>
<dbReference type="GO" id="GO:0003676">
    <property type="term" value="F:nucleic acid binding"/>
    <property type="evidence" value="ECO:0007669"/>
    <property type="project" value="InterPro"/>
</dbReference>
<evidence type="ECO:0000313" key="5">
    <source>
        <dbReference type="EMBL" id="MDI1485023.1"/>
    </source>
</evidence>
<dbReference type="PANTHER" id="PTHR13200:SF0">
    <property type="entry name" value="EEF1A LYSINE METHYLTRANSFERASE 1"/>
    <property type="match status" value="1"/>
</dbReference>
<comment type="caution">
    <text evidence="5">The sequence shown here is derived from an EMBL/GenBank/DDBJ whole genome shotgun (WGS) entry which is preliminary data.</text>
</comment>
<proteinExistence type="predicted"/>
<reference evidence="5" key="1">
    <citation type="journal article" date="2023" name="Genome Biol. Evol.">
        <title>First Whole Genome Sequence and Flow Cytometry Genome Size Data for the Lichen-Forming Fungus Ramalina farinacea (Ascomycota).</title>
        <authorList>
            <person name="Llewellyn T."/>
            <person name="Mian S."/>
            <person name="Hill R."/>
            <person name="Leitch I.J."/>
            <person name="Gaya E."/>
        </authorList>
    </citation>
    <scope>NUCLEOTIDE SEQUENCE</scope>
    <source>
        <strain evidence="5">LIQ254RAFAR</strain>
    </source>
</reference>
<evidence type="ECO:0000256" key="3">
    <source>
        <dbReference type="ARBA" id="ARBA00022603"/>
    </source>
</evidence>
<comment type="subcellular location">
    <subcellularLocation>
        <location evidence="1">Cytoplasm</location>
    </subcellularLocation>
</comment>